<comment type="caution">
    <text evidence="1">The sequence shown here is derived from an EMBL/GenBank/DDBJ whole genome shotgun (WGS) entry which is preliminary data.</text>
</comment>
<organism evidence="1 2">
    <name type="scientific">Spiromyces aspiralis</name>
    <dbReference type="NCBI Taxonomy" id="68401"/>
    <lineage>
        <taxon>Eukaryota</taxon>
        <taxon>Fungi</taxon>
        <taxon>Fungi incertae sedis</taxon>
        <taxon>Zoopagomycota</taxon>
        <taxon>Kickxellomycotina</taxon>
        <taxon>Kickxellomycetes</taxon>
        <taxon>Kickxellales</taxon>
        <taxon>Kickxellaceae</taxon>
        <taxon>Spiromyces</taxon>
    </lineage>
</organism>
<dbReference type="EMBL" id="JAMZIH010005147">
    <property type="protein sequence ID" value="KAJ1675981.1"/>
    <property type="molecule type" value="Genomic_DNA"/>
</dbReference>
<name>A0ACC1HHZ4_9FUNG</name>
<reference evidence="1" key="1">
    <citation type="submission" date="2022-06" db="EMBL/GenBank/DDBJ databases">
        <title>Phylogenomic reconstructions and comparative analyses of Kickxellomycotina fungi.</title>
        <authorList>
            <person name="Reynolds N.K."/>
            <person name="Stajich J.E."/>
            <person name="Barry K."/>
            <person name="Grigoriev I.V."/>
            <person name="Crous P."/>
            <person name="Smith M.E."/>
        </authorList>
    </citation>
    <scope>NUCLEOTIDE SEQUENCE</scope>
    <source>
        <strain evidence="1">RSA 2271</strain>
    </source>
</reference>
<evidence type="ECO:0000313" key="1">
    <source>
        <dbReference type="EMBL" id="KAJ1675981.1"/>
    </source>
</evidence>
<sequence length="377" mass="41380">MSRPEIQPPTSQTPELQCMGTVPFSAKESKITPYVYHVLVTEHGIAATASKHEVKLFDASRLEPLHTVGYHDNTITQIRARDQHLVVTSSKDQAVSAWDLRIRPAQAVLRIKLSLPILTFDISGDSNVLATGSEWSSHESKIELIDFRSTKPLHEFTMSHSDDITCVNFSPFAPTQLLSASTDGLLSIFDVTKSEEDEALIGSANINASVSQANYFGPGSEYIFSMTDMETLALWNAELTPIVDFGDMRVMDQQGFELDYMINGRYSAQSDRFYVTMGSDYGDIHVLNVQLGRIEVAWVMKDGHSEIVRDVDWDDSRGYAVSGSEDGNITLWRAAVDLAASYPAAATTTRGEGSTPKSQPSGPGATAGGKHTRFSPY</sequence>
<gene>
    <name evidence="1" type="ORF">EV182_000194</name>
</gene>
<protein>
    <submittedName>
        <fullName evidence="1">Uncharacterized protein</fullName>
    </submittedName>
</protein>
<accession>A0ACC1HHZ4</accession>
<dbReference type="Proteomes" id="UP001145114">
    <property type="component" value="Unassembled WGS sequence"/>
</dbReference>
<proteinExistence type="predicted"/>
<keyword evidence="2" id="KW-1185">Reference proteome</keyword>
<evidence type="ECO:0000313" key="2">
    <source>
        <dbReference type="Proteomes" id="UP001145114"/>
    </source>
</evidence>